<dbReference type="KEGG" id="wic:J056_003398"/>
<sequence>MSSEVDLNELQAQISLSLGTIREMTSGWQKPSRSAGSTSIAASAPKQDDLTEWMSRPSRLGLGAAPAQTSVPTVDAKLQRKLTQKTPKDGSKSTKSDGEDAKDNANDDEDEGSRYTNTSASMANKKKSSIKSYLDKPHSAKKAVVGVDPNVQLSKKQRKKLNKKLREQQQK</sequence>
<dbReference type="GeneID" id="20376350"/>
<proteinExistence type="predicted"/>
<dbReference type="Proteomes" id="UP000014064">
    <property type="component" value="Unassembled WGS sequence"/>
</dbReference>
<feature type="compositionally biased region" description="Polar residues" evidence="1">
    <location>
        <begin position="26"/>
        <end position="41"/>
    </location>
</feature>
<dbReference type="HOGENOM" id="CLU_1670735_0_0_1"/>
<feature type="region of interest" description="Disordered" evidence="1">
    <location>
        <begin position="24"/>
        <end position="171"/>
    </location>
</feature>
<name>R9AS01_WALI9</name>
<dbReference type="OMA" id="EMTSGWQ"/>
<evidence type="ECO:0000256" key="1">
    <source>
        <dbReference type="SAM" id="MobiDB-lite"/>
    </source>
</evidence>
<evidence type="ECO:0000313" key="2">
    <source>
        <dbReference type="EMBL" id="EOR02836.1"/>
    </source>
</evidence>
<protein>
    <submittedName>
        <fullName evidence="2">Uncharacterized protein</fullName>
    </submittedName>
</protein>
<evidence type="ECO:0000313" key="3">
    <source>
        <dbReference type="Proteomes" id="UP000014064"/>
    </source>
</evidence>
<organism evidence="2 3">
    <name type="scientific">Wallemia ichthyophaga (strain EXF-994 / CBS 113033)</name>
    <dbReference type="NCBI Taxonomy" id="1299270"/>
    <lineage>
        <taxon>Eukaryota</taxon>
        <taxon>Fungi</taxon>
        <taxon>Dikarya</taxon>
        <taxon>Basidiomycota</taxon>
        <taxon>Wallemiomycotina</taxon>
        <taxon>Wallemiomycetes</taxon>
        <taxon>Wallemiales</taxon>
        <taxon>Wallemiaceae</taxon>
        <taxon>Wallemia</taxon>
    </lineage>
</organism>
<dbReference type="RefSeq" id="XP_009266896.1">
    <property type="nucleotide sequence ID" value="XM_009268621.1"/>
</dbReference>
<dbReference type="AlphaFoldDB" id="R9AS01"/>
<keyword evidence="3" id="KW-1185">Reference proteome</keyword>
<accession>R9AS01</accession>
<gene>
    <name evidence="2" type="ORF">J056_003398</name>
</gene>
<reference evidence="3" key="1">
    <citation type="journal article" date="2013" name="BMC Genomics">
        <title>Genome and transcriptome sequencing of the halophilic fungus Wallemia ichthyophaga: haloadaptations present and absent.</title>
        <authorList>
            <person name="Zajc J."/>
            <person name="Liu Y."/>
            <person name="Dai W."/>
            <person name="Yang Z."/>
            <person name="Hu J."/>
            <person name="Gostincar C."/>
            <person name="Gunde-Cimerman N."/>
        </authorList>
    </citation>
    <scope>NUCLEOTIDE SEQUENCE [LARGE SCALE GENOMIC DNA]</scope>
    <source>
        <strain evidence="3">EXF-994 / CBS 113033</strain>
    </source>
</reference>
<feature type="compositionally biased region" description="Basic and acidic residues" evidence="1">
    <location>
        <begin position="86"/>
        <end position="105"/>
    </location>
</feature>
<dbReference type="OrthoDB" id="3438340at2759"/>
<dbReference type="EMBL" id="KE007227">
    <property type="protein sequence ID" value="EOR02836.1"/>
    <property type="molecule type" value="Genomic_DNA"/>
</dbReference>